<dbReference type="Proteomes" id="UP000239089">
    <property type="component" value="Unassembled WGS sequence"/>
</dbReference>
<evidence type="ECO:0000313" key="3">
    <source>
        <dbReference type="Proteomes" id="UP000239089"/>
    </source>
</evidence>
<comment type="caution">
    <text evidence="2">The sequence shown here is derived from an EMBL/GenBank/DDBJ whole genome shotgun (WGS) entry which is preliminary data.</text>
</comment>
<sequence>MVRMKKHASRLILVSILVIMAAAWAPTVSIAEPVRIAQIQAAKVFHGVGKVTGVDAQAGLVTIDHEAIAGLMDAMEMQYEAKPAKMLEGLQKGDSVSFDVDGKTLALLGIRKK</sequence>
<keyword evidence="3" id="KW-1185">Reference proteome</keyword>
<gene>
    <name evidence="2" type="ORF">CCR94_23045</name>
</gene>
<dbReference type="AlphaFoldDB" id="A0A2S6MUW5"/>
<dbReference type="EMBL" id="NHSJ01000136">
    <property type="protein sequence ID" value="PPQ26142.1"/>
    <property type="molecule type" value="Genomic_DNA"/>
</dbReference>
<dbReference type="Pfam" id="PF11604">
    <property type="entry name" value="CusF_Ec"/>
    <property type="match status" value="1"/>
</dbReference>
<accession>A0A2S6MUW5</accession>
<feature type="chain" id="PRO_5018130223" description="Copper-binding protein" evidence="1">
    <location>
        <begin position="26"/>
        <end position="113"/>
    </location>
</feature>
<dbReference type="InterPro" id="IPR042230">
    <property type="entry name" value="CusF_sf"/>
</dbReference>
<protein>
    <recommendedName>
        <fullName evidence="4">Copper-binding protein</fullName>
    </recommendedName>
</protein>
<dbReference type="InterPro" id="IPR021647">
    <property type="entry name" value="CusF_Ec"/>
</dbReference>
<keyword evidence="1" id="KW-0732">Signal</keyword>
<dbReference type="Gene3D" id="2.40.50.320">
    <property type="entry name" value="Copper binding periplasmic protein CusF"/>
    <property type="match status" value="1"/>
</dbReference>
<proteinExistence type="predicted"/>
<reference evidence="2 3" key="1">
    <citation type="journal article" date="2018" name="Arch. Microbiol.">
        <title>New insights into the metabolic potential of the phototrophic purple bacterium Rhodopila globiformis DSM 161(T) from its draft genome sequence and evidence for a vanadium-dependent nitrogenase.</title>
        <authorList>
            <person name="Imhoff J.F."/>
            <person name="Rahn T."/>
            <person name="Kunzel S."/>
            <person name="Neulinger S.C."/>
        </authorList>
    </citation>
    <scope>NUCLEOTIDE SEQUENCE [LARGE SCALE GENOMIC DNA]</scope>
    <source>
        <strain evidence="2 3">DSM 16996</strain>
    </source>
</reference>
<evidence type="ECO:0000256" key="1">
    <source>
        <dbReference type="SAM" id="SignalP"/>
    </source>
</evidence>
<name>A0A2S6MUW5_9HYPH</name>
<evidence type="ECO:0000313" key="2">
    <source>
        <dbReference type="EMBL" id="PPQ26142.1"/>
    </source>
</evidence>
<organism evidence="2 3">
    <name type="scientific">Rhodoblastus sphagnicola</name>
    <dbReference type="NCBI Taxonomy" id="333368"/>
    <lineage>
        <taxon>Bacteria</taxon>
        <taxon>Pseudomonadati</taxon>
        <taxon>Pseudomonadota</taxon>
        <taxon>Alphaproteobacteria</taxon>
        <taxon>Hyphomicrobiales</taxon>
        <taxon>Rhodoblastaceae</taxon>
        <taxon>Rhodoblastus</taxon>
    </lineage>
</organism>
<evidence type="ECO:0008006" key="4">
    <source>
        <dbReference type="Google" id="ProtNLM"/>
    </source>
</evidence>
<feature type="signal peptide" evidence="1">
    <location>
        <begin position="1"/>
        <end position="25"/>
    </location>
</feature>